<feature type="transmembrane region" description="Helical" evidence="10">
    <location>
        <begin position="90"/>
        <end position="109"/>
    </location>
</feature>
<dbReference type="InterPro" id="IPR012932">
    <property type="entry name" value="VKOR"/>
</dbReference>
<evidence type="ECO:0000256" key="2">
    <source>
        <dbReference type="ARBA" id="ARBA00006214"/>
    </source>
</evidence>
<evidence type="ECO:0000256" key="9">
    <source>
        <dbReference type="ARBA" id="ARBA00023284"/>
    </source>
</evidence>
<dbReference type="PANTHER" id="PTHR34573">
    <property type="entry name" value="VKC DOMAIN-CONTAINING PROTEIN"/>
    <property type="match status" value="1"/>
</dbReference>
<dbReference type="SMART" id="SM00756">
    <property type="entry name" value="VKc"/>
    <property type="match status" value="1"/>
</dbReference>
<dbReference type="PANTHER" id="PTHR34573:SF1">
    <property type="entry name" value="VITAMIN K EPOXIDE REDUCTASE DOMAIN-CONTAINING PROTEIN"/>
    <property type="match status" value="1"/>
</dbReference>
<protein>
    <submittedName>
        <fullName evidence="12">Putative membrane protein</fullName>
    </submittedName>
</protein>
<dbReference type="AlphaFoldDB" id="A0A7W7C9Q4"/>
<dbReference type="RefSeq" id="WP_185003052.1">
    <property type="nucleotide sequence ID" value="NZ_BAAAUI010000002.1"/>
</dbReference>
<dbReference type="Gene3D" id="1.20.1440.130">
    <property type="entry name" value="VKOR domain"/>
    <property type="match status" value="1"/>
</dbReference>
<name>A0A7W7C9Q4_9PSEU</name>
<keyword evidence="4" id="KW-0874">Quinone</keyword>
<keyword evidence="6" id="KW-0560">Oxidoreductase</keyword>
<evidence type="ECO:0000256" key="10">
    <source>
        <dbReference type="SAM" id="Phobius"/>
    </source>
</evidence>
<feature type="transmembrane region" description="Helical" evidence="10">
    <location>
        <begin position="188"/>
        <end position="210"/>
    </location>
</feature>
<comment type="similarity">
    <text evidence="2">Belongs to the VKOR family.</text>
</comment>
<evidence type="ECO:0000256" key="1">
    <source>
        <dbReference type="ARBA" id="ARBA00004141"/>
    </source>
</evidence>
<comment type="subcellular location">
    <subcellularLocation>
        <location evidence="1">Membrane</location>
        <topology evidence="1">Multi-pass membrane protein</topology>
    </subcellularLocation>
</comment>
<dbReference type="InterPro" id="IPR038354">
    <property type="entry name" value="VKOR_sf"/>
</dbReference>
<feature type="domain" description="Vitamin K epoxide reductase" evidence="11">
    <location>
        <begin position="26"/>
        <end position="167"/>
    </location>
</feature>
<dbReference type="Pfam" id="PF07884">
    <property type="entry name" value="VKOR"/>
    <property type="match status" value="1"/>
</dbReference>
<evidence type="ECO:0000256" key="4">
    <source>
        <dbReference type="ARBA" id="ARBA00022719"/>
    </source>
</evidence>
<dbReference type="EMBL" id="JACHMH010000001">
    <property type="protein sequence ID" value="MBB4677142.1"/>
    <property type="molecule type" value="Genomic_DNA"/>
</dbReference>
<organism evidence="12 13">
    <name type="scientific">Crossiella cryophila</name>
    <dbReference type="NCBI Taxonomy" id="43355"/>
    <lineage>
        <taxon>Bacteria</taxon>
        <taxon>Bacillati</taxon>
        <taxon>Actinomycetota</taxon>
        <taxon>Actinomycetes</taxon>
        <taxon>Pseudonocardiales</taxon>
        <taxon>Pseudonocardiaceae</taxon>
        <taxon>Crossiella</taxon>
    </lineage>
</organism>
<feature type="transmembrane region" description="Helical" evidence="10">
    <location>
        <begin position="115"/>
        <end position="136"/>
    </location>
</feature>
<dbReference type="InterPro" id="IPR041714">
    <property type="entry name" value="VKOR_Actinobacteria"/>
</dbReference>
<keyword evidence="5 10" id="KW-1133">Transmembrane helix</keyword>
<dbReference type="GO" id="GO:0016491">
    <property type="term" value="F:oxidoreductase activity"/>
    <property type="evidence" value="ECO:0007669"/>
    <property type="project" value="UniProtKB-KW"/>
</dbReference>
<evidence type="ECO:0000313" key="12">
    <source>
        <dbReference type="EMBL" id="MBB4677142.1"/>
    </source>
</evidence>
<evidence type="ECO:0000256" key="7">
    <source>
        <dbReference type="ARBA" id="ARBA00023136"/>
    </source>
</evidence>
<keyword evidence="3 10" id="KW-0812">Transmembrane</keyword>
<reference evidence="12 13" key="1">
    <citation type="submission" date="2020-08" db="EMBL/GenBank/DDBJ databases">
        <title>Sequencing the genomes of 1000 actinobacteria strains.</title>
        <authorList>
            <person name="Klenk H.-P."/>
        </authorList>
    </citation>
    <scope>NUCLEOTIDE SEQUENCE [LARGE SCALE GENOMIC DNA]</scope>
    <source>
        <strain evidence="12 13">DSM 44230</strain>
    </source>
</reference>
<dbReference type="CDD" id="cd12922">
    <property type="entry name" value="VKOR_5"/>
    <property type="match status" value="1"/>
</dbReference>
<evidence type="ECO:0000256" key="5">
    <source>
        <dbReference type="ARBA" id="ARBA00022989"/>
    </source>
</evidence>
<proteinExistence type="inferred from homology"/>
<keyword evidence="8" id="KW-1015">Disulfide bond</keyword>
<keyword evidence="13" id="KW-1185">Reference proteome</keyword>
<gene>
    <name evidence="12" type="ORF">HNR67_003260</name>
</gene>
<dbReference type="Proteomes" id="UP000533598">
    <property type="component" value="Unassembled WGS sequence"/>
</dbReference>
<evidence type="ECO:0000256" key="3">
    <source>
        <dbReference type="ARBA" id="ARBA00022692"/>
    </source>
</evidence>
<evidence type="ECO:0000259" key="11">
    <source>
        <dbReference type="SMART" id="SM00756"/>
    </source>
</evidence>
<dbReference type="GO" id="GO:0016020">
    <property type="term" value="C:membrane"/>
    <property type="evidence" value="ECO:0007669"/>
    <property type="project" value="UniProtKB-SubCell"/>
</dbReference>
<sequence length="211" mass="22427">MTSNQVAPSKTAKTAKTDDPGGRRLDRIVAWLLGVGGLVGLAASFVLTIEKLELLINPNYIPTCTFNAALSCGTVMKSEQAAVFGFPNSLLGIAGFSAVTAIGLGLLAGATYRRWFWLGLQLGATLGVVFTHWLIIQSLYEIRTLCPYCMVVWAVTIPIFVYVTLANLERGHFGGRGGGRAVTGYHGILALTWLAVIAALVFTAFGASLFA</sequence>
<evidence type="ECO:0000256" key="6">
    <source>
        <dbReference type="ARBA" id="ARBA00023002"/>
    </source>
</evidence>
<dbReference type="GO" id="GO:0048038">
    <property type="term" value="F:quinone binding"/>
    <property type="evidence" value="ECO:0007669"/>
    <property type="project" value="UniProtKB-KW"/>
</dbReference>
<comment type="caution">
    <text evidence="12">The sequence shown here is derived from an EMBL/GenBank/DDBJ whole genome shotgun (WGS) entry which is preliminary data.</text>
</comment>
<feature type="transmembrane region" description="Helical" evidence="10">
    <location>
        <begin position="28"/>
        <end position="49"/>
    </location>
</feature>
<keyword evidence="9" id="KW-0676">Redox-active center</keyword>
<keyword evidence="7 10" id="KW-0472">Membrane</keyword>
<evidence type="ECO:0000313" key="13">
    <source>
        <dbReference type="Proteomes" id="UP000533598"/>
    </source>
</evidence>
<evidence type="ECO:0000256" key="8">
    <source>
        <dbReference type="ARBA" id="ARBA00023157"/>
    </source>
</evidence>
<feature type="transmembrane region" description="Helical" evidence="10">
    <location>
        <begin position="148"/>
        <end position="168"/>
    </location>
</feature>
<accession>A0A7W7C9Q4</accession>